<evidence type="ECO:0000313" key="3">
    <source>
        <dbReference type="Proteomes" id="UP001165143"/>
    </source>
</evidence>
<accession>A0A9W6UUI1</accession>
<dbReference type="AlphaFoldDB" id="A0A9W6UUI1"/>
<gene>
    <name evidence="2" type="ORF">Kpho01_76050</name>
</gene>
<protein>
    <submittedName>
        <fullName evidence="2">Uncharacterized protein</fullName>
    </submittedName>
</protein>
<dbReference type="Proteomes" id="UP001165143">
    <property type="component" value="Unassembled WGS sequence"/>
</dbReference>
<feature type="compositionally biased region" description="Basic and acidic residues" evidence="1">
    <location>
        <begin position="69"/>
        <end position="81"/>
    </location>
</feature>
<sequence length="81" mass="8744">MSHVLNDTPPPTDTPNQNQPDQALLVPRQAAFARRDAPSPKGGAGGCPLGTPSRRTGRKPEYTQYEGFRPARREHAPDAAP</sequence>
<reference evidence="2" key="1">
    <citation type="submission" date="2023-02" db="EMBL/GenBank/DDBJ databases">
        <title>Kitasatospora phosalacinea NBRC 14362.</title>
        <authorList>
            <person name="Ichikawa N."/>
            <person name="Sato H."/>
            <person name="Tonouchi N."/>
        </authorList>
    </citation>
    <scope>NUCLEOTIDE SEQUENCE</scope>
    <source>
        <strain evidence="2">NBRC 14362</strain>
    </source>
</reference>
<organism evidence="2 3">
    <name type="scientific">Kitasatospora phosalacinea</name>
    <dbReference type="NCBI Taxonomy" id="2065"/>
    <lineage>
        <taxon>Bacteria</taxon>
        <taxon>Bacillati</taxon>
        <taxon>Actinomycetota</taxon>
        <taxon>Actinomycetes</taxon>
        <taxon>Kitasatosporales</taxon>
        <taxon>Streptomycetaceae</taxon>
        <taxon>Kitasatospora</taxon>
    </lineage>
</organism>
<feature type="region of interest" description="Disordered" evidence="1">
    <location>
        <begin position="1"/>
        <end position="81"/>
    </location>
</feature>
<evidence type="ECO:0000256" key="1">
    <source>
        <dbReference type="SAM" id="MobiDB-lite"/>
    </source>
</evidence>
<proteinExistence type="predicted"/>
<dbReference type="EMBL" id="BSRX01000100">
    <property type="protein sequence ID" value="GLW59595.1"/>
    <property type="molecule type" value="Genomic_DNA"/>
</dbReference>
<name>A0A9W6UUI1_9ACTN</name>
<comment type="caution">
    <text evidence="2">The sequence shown here is derived from an EMBL/GenBank/DDBJ whole genome shotgun (WGS) entry which is preliminary data.</text>
</comment>
<evidence type="ECO:0000313" key="2">
    <source>
        <dbReference type="EMBL" id="GLW59595.1"/>
    </source>
</evidence>